<sequence length="69" mass="7676">MMLESRDNILITNPSFLSEIQVILFFNFRTVITQASDAGGARTPDILAQSAVGRRVAHTIDFLLTPVRE</sequence>
<dbReference type="EMBL" id="CALOZG010000027">
    <property type="protein sequence ID" value="CAH4032202.1"/>
    <property type="molecule type" value="Genomic_DNA"/>
</dbReference>
<dbReference type="AlphaFoldDB" id="A0A9P0TNT7"/>
<protein>
    <submittedName>
        <fullName evidence="1">Uncharacterized protein</fullName>
    </submittedName>
</protein>
<dbReference type="Proteomes" id="UP001152562">
    <property type="component" value="Unassembled WGS sequence"/>
</dbReference>
<name>A0A9P0TNT7_PIEBR</name>
<evidence type="ECO:0000313" key="1">
    <source>
        <dbReference type="EMBL" id="CAH4032202.1"/>
    </source>
</evidence>
<proteinExistence type="predicted"/>
<evidence type="ECO:0000313" key="2">
    <source>
        <dbReference type="Proteomes" id="UP001152562"/>
    </source>
</evidence>
<accession>A0A9P0TNT7</accession>
<keyword evidence="2" id="KW-1185">Reference proteome</keyword>
<organism evidence="1 2">
    <name type="scientific">Pieris brassicae</name>
    <name type="common">White butterfly</name>
    <name type="synonym">Large white butterfly</name>
    <dbReference type="NCBI Taxonomy" id="7116"/>
    <lineage>
        <taxon>Eukaryota</taxon>
        <taxon>Metazoa</taxon>
        <taxon>Ecdysozoa</taxon>
        <taxon>Arthropoda</taxon>
        <taxon>Hexapoda</taxon>
        <taxon>Insecta</taxon>
        <taxon>Pterygota</taxon>
        <taxon>Neoptera</taxon>
        <taxon>Endopterygota</taxon>
        <taxon>Lepidoptera</taxon>
        <taxon>Glossata</taxon>
        <taxon>Ditrysia</taxon>
        <taxon>Papilionoidea</taxon>
        <taxon>Pieridae</taxon>
        <taxon>Pierinae</taxon>
        <taxon>Pieris</taxon>
    </lineage>
</organism>
<gene>
    <name evidence="1" type="ORF">PIBRA_LOCUS8620</name>
</gene>
<reference evidence="1" key="1">
    <citation type="submission" date="2022-05" db="EMBL/GenBank/DDBJ databases">
        <authorList>
            <person name="Okamura Y."/>
        </authorList>
    </citation>
    <scope>NUCLEOTIDE SEQUENCE</scope>
</reference>
<comment type="caution">
    <text evidence="1">The sequence shown here is derived from an EMBL/GenBank/DDBJ whole genome shotgun (WGS) entry which is preliminary data.</text>
</comment>